<proteinExistence type="predicted"/>
<accession>A0ABD3ERS1</accession>
<feature type="non-terminal residue" evidence="1">
    <location>
        <position position="1"/>
    </location>
</feature>
<organism evidence="1 2">
    <name type="scientific">Phytophthora oleae</name>
    <dbReference type="NCBI Taxonomy" id="2107226"/>
    <lineage>
        <taxon>Eukaryota</taxon>
        <taxon>Sar</taxon>
        <taxon>Stramenopiles</taxon>
        <taxon>Oomycota</taxon>
        <taxon>Peronosporomycetes</taxon>
        <taxon>Peronosporales</taxon>
        <taxon>Peronosporaceae</taxon>
        <taxon>Phytophthora</taxon>
    </lineage>
</organism>
<keyword evidence="2" id="KW-1185">Reference proteome</keyword>
<dbReference type="EMBL" id="JBIMZQ010000069">
    <property type="protein sequence ID" value="KAL3657123.1"/>
    <property type="molecule type" value="Genomic_DNA"/>
</dbReference>
<reference evidence="1 2" key="1">
    <citation type="submission" date="2024-09" db="EMBL/GenBank/DDBJ databases">
        <title>Genome sequencing and assembly of Phytophthora oleae, isolate VK10A, causative agent of rot of olive drupes.</title>
        <authorList>
            <person name="Conti Taguali S."/>
            <person name="Riolo M."/>
            <person name="La Spada F."/>
            <person name="Cacciola S.O."/>
            <person name="Dionisio G."/>
        </authorList>
    </citation>
    <scope>NUCLEOTIDE SEQUENCE [LARGE SCALE GENOMIC DNA]</scope>
    <source>
        <strain evidence="1 2">VK10A</strain>
    </source>
</reference>
<name>A0ABD3ERS1_9STRA</name>
<evidence type="ECO:0000313" key="2">
    <source>
        <dbReference type="Proteomes" id="UP001632037"/>
    </source>
</evidence>
<gene>
    <name evidence="1" type="ORF">V7S43_018035</name>
</gene>
<dbReference type="AlphaFoldDB" id="A0ABD3ERS1"/>
<comment type="caution">
    <text evidence="1">The sequence shown here is derived from an EMBL/GenBank/DDBJ whole genome shotgun (WGS) entry which is preliminary data.</text>
</comment>
<protein>
    <submittedName>
        <fullName evidence="1">Uncharacterized protein</fullName>
    </submittedName>
</protein>
<sequence>DFRWETSLQADERCSTECWKAESHDTPGESDVKDDSKPLLSEFELVYFETFGPSCIISLMVKYYMHLS</sequence>
<evidence type="ECO:0000313" key="1">
    <source>
        <dbReference type="EMBL" id="KAL3657123.1"/>
    </source>
</evidence>
<dbReference type="Proteomes" id="UP001632037">
    <property type="component" value="Unassembled WGS sequence"/>
</dbReference>